<evidence type="ECO:0000313" key="1">
    <source>
        <dbReference type="EMBL" id="MDR9846997.1"/>
    </source>
</evidence>
<sequence>MNIKNPRVLLDTHSVRSGPAYQSSEALLKFVAKLGVGTSASVMVEMSADGVNNWLEVGTFTLDTAGEEVDTDLLRVPLPYVRARVLSIAGNTPRITIYMGS</sequence>
<dbReference type="Proteomes" id="UP001246576">
    <property type="component" value="Unassembled WGS sequence"/>
</dbReference>
<proteinExistence type="predicted"/>
<protein>
    <submittedName>
        <fullName evidence="1">Uncharacterized protein</fullName>
    </submittedName>
</protein>
<name>A0ABU2EGU0_9BURK</name>
<organism evidence="1 2">
    <name type="scientific">Herbaspirillum huttiense subsp. lycopersici</name>
    <dbReference type="NCBI Taxonomy" id="3074428"/>
    <lineage>
        <taxon>Bacteria</taxon>
        <taxon>Pseudomonadati</taxon>
        <taxon>Pseudomonadota</taxon>
        <taxon>Betaproteobacteria</taxon>
        <taxon>Burkholderiales</taxon>
        <taxon>Oxalobacteraceae</taxon>
        <taxon>Herbaspirillum</taxon>
    </lineage>
</organism>
<keyword evidence="2" id="KW-1185">Reference proteome</keyword>
<evidence type="ECO:0000313" key="2">
    <source>
        <dbReference type="Proteomes" id="UP001246576"/>
    </source>
</evidence>
<accession>A0ABU2EGU0</accession>
<dbReference type="RefSeq" id="WP_310839419.1">
    <property type="nucleotide sequence ID" value="NZ_JAVLSJ010000001.1"/>
</dbReference>
<gene>
    <name evidence="1" type="ORF">RI048_02105</name>
</gene>
<reference evidence="1" key="1">
    <citation type="submission" date="2023-09" db="EMBL/GenBank/DDBJ databases">
        <title>Description of first Herbaspirillum huttiense subsp. nephrolepsisexaltata and Herbaspirillum huttiense subsp. lycopersicon.</title>
        <authorList>
            <person name="Poudel M."/>
            <person name="Sharma A."/>
            <person name="Goss E."/>
            <person name="Tapia J.H."/>
            <person name="Harmon C.M."/>
            <person name="Jones J.B."/>
        </authorList>
    </citation>
    <scope>NUCLEOTIDE SEQUENCE</scope>
    <source>
        <strain evidence="1">SE1</strain>
    </source>
</reference>
<dbReference type="EMBL" id="JAVLSJ010000001">
    <property type="protein sequence ID" value="MDR9846997.1"/>
    <property type="molecule type" value="Genomic_DNA"/>
</dbReference>
<comment type="caution">
    <text evidence="1">The sequence shown here is derived from an EMBL/GenBank/DDBJ whole genome shotgun (WGS) entry which is preliminary data.</text>
</comment>